<dbReference type="Gene3D" id="3.40.190.10">
    <property type="entry name" value="Periplasmic binding protein-like II"/>
    <property type="match status" value="1"/>
</dbReference>
<keyword evidence="6" id="KW-1185">Reference proteome</keyword>
<reference evidence="5 6" key="1">
    <citation type="submission" date="2020-06" db="EMBL/GenBank/DDBJ databases">
        <title>Draft genome sequence of Candidatus Phytoplasma pruni (X-disease group, subgroup 16SrIII-B) strain ChTDIII from Argentina.</title>
        <authorList>
            <person name="Fernandez F.D."/>
            <person name="Zuebert C."/>
            <person name="Huettel B."/>
            <person name="Kube M."/>
            <person name="Conci L.R."/>
        </authorList>
    </citation>
    <scope>NUCLEOTIDE SEQUENCE [LARGE SCALE GENOMIC DNA]</scope>
    <source>
        <strain evidence="5 6">ChTDIII</strain>
    </source>
</reference>
<name>A0A851HH59_9MOLU</name>
<sequence>MASKDNFKKNSLFIGLFFLSIFTLIYVANLFASPKDKEFYKKEYDDLKDFVGQNFQNAEQQQSYFKNPDKKVEIVFWHNLYPEEQEVLDEVIKKFEKVYPSIKIKEVNKSNWGNIAKSVANALPVNKQPNLVFSYPDHVEFFSRSHKVVPLDIFMQGEDKKIEDQFYKTYLKKNPLKEAYDGGEHYYSFPFSKTTETLFYNKDMFKTHRDALNKALDNEEVIDKDGVIYAGDSSKGLTWEQLKIIAEKMKELEKKTNGFIPIVVDSEANLLITAFQQSGIEFPKSPEVAKDFLKQPDVQKVIKYFKKEFYNKGLMTTSKMNGEQKALDMFYQQKSSIFISSTRMVHKVQEGEIKNVGLSKIPLMKSGTYSGTYKNVMQGANINMFYSSEKDEMVASWLFLKTLTSKDNLIELLNAKGGLNITREDIFTEVDKKMKGDKDSKIKVKADTLHFDSLKYAYENQKTDNENKNTDKDDNKKEEGKMFFETPIFPNSTFLRTVLTELFTYVLAIDQKISGDQLDEEIKSLCEQAAKRIATN</sequence>
<comment type="similarity">
    <text evidence="1">Belongs to the bacterial solute-binding protein 1 family.</text>
</comment>
<keyword evidence="2" id="KW-0813">Transport</keyword>
<dbReference type="PANTHER" id="PTHR30061">
    <property type="entry name" value="MALTOSE-BINDING PERIPLASMIC PROTEIN"/>
    <property type="match status" value="1"/>
</dbReference>
<dbReference type="EMBL" id="JABUOH010000023">
    <property type="protein sequence ID" value="NWN45614.1"/>
    <property type="molecule type" value="Genomic_DNA"/>
</dbReference>
<evidence type="ECO:0000313" key="6">
    <source>
        <dbReference type="Proteomes" id="UP000568109"/>
    </source>
</evidence>
<dbReference type="GO" id="GO:1901982">
    <property type="term" value="F:maltose binding"/>
    <property type="evidence" value="ECO:0007669"/>
    <property type="project" value="TreeGrafter"/>
</dbReference>
<dbReference type="GO" id="GO:0055052">
    <property type="term" value="C:ATP-binding cassette (ABC) transporter complex, substrate-binding subunit-containing"/>
    <property type="evidence" value="ECO:0007669"/>
    <property type="project" value="TreeGrafter"/>
</dbReference>
<dbReference type="InterPro" id="IPR006059">
    <property type="entry name" value="SBP"/>
</dbReference>
<evidence type="ECO:0000256" key="3">
    <source>
        <dbReference type="ARBA" id="ARBA00022729"/>
    </source>
</evidence>
<keyword evidence="4" id="KW-1133">Transmembrane helix</keyword>
<dbReference type="GO" id="GO:0015768">
    <property type="term" value="P:maltose transport"/>
    <property type="evidence" value="ECO:0007669"/>
    <property type="project" value="TreeGrafter"/>
</dbReference>
<dbReference type="Proteomes" id="UP000568109">
    <property type="component" value="Unassembled WGS sequence"/>
</dbReference>
<organism evidence="5 6">
    <name type="scientific">Candidatus Phytoplasma pruni</name>
    <dbReference type="NCBI Taxonomy" id="479893"/>
    <lineage>
        <taxon>Bacteria</taxon>
        <taxon>Bacillati</taxon>
        <taxon>Mycoplasmatota</taxon>
        <taxon>Mollicutes</taxon>
        <taxon>Acholeplasmatales</taxon>
        <taxon>Acholeplasmataceae</taxon>
        <taxon>Candidatus Phytoplasma</taxon>
        <taxon>16SrIII (X-disease group)</taxon>
    </lineage>
</organism>
<feature type="transmembrane region" description="Helical" evidence="4">
    <location>
        <begin position="12"/>
        <end position="32"/>
    </location>
</feature>
<keyword evidence="4" id="KW-0812">Transmembrane</keyword>
<evidence type="ECO:0000256" key="1">
    <source>
        <dbReference type="ARBA" id="ARBA00008520"/>
    </source>
</evidence>
<proteinExistence type="inferred from homology"/>
<keyword evidence="3" id="KW-0732">Signal</keyword>
<gene>
    <name evidence="5" type="ORF">HR065_00750</name>
</gene>
<dbReference type="GO" id="GO:0042956">
    <property type="term" value="P:maltodextrin transmembrane transport"/>
    <property type="evidence" value="ECO:0007669"/>
    <property type="project" value="TreeGrafter"/>
</dbReference>
<dbReference type="PANTHER" id="PTHR30061:SF50">
    <property type="entry name" value="MALTOSE_MALTODEXTRIN-BINDING PERIPLASMIC PROTEIN"/>
    <property type="match status" value="1"/>
</dbReference>
<dbReference type="SUPFAM" id="SSF53850">
    <property type="entry name" value="Periplasmic binding protein-like II"/>
    <property type="match status" value="1"/>
</dbReference>
<evidence type="ECO:0000256" key="2">
    <source>
        <dbReference type="ARBA" id="ARBA00022448"/>
    </source>
</evidence>
<keyword evidence="4" id="KW-0472">Membrane</keyword>
<evidence type="ECO:0000313" key="5">
    <source>
        <dbReference type="EMBL" id="NWN45614.1"/>
    </source>
</evidence>
<dbReference type="AlphaFoldDB" id="A0A851HH59"/>
<dbReference type="Pfam" id="PF13416">
    <property type="entry name" value="SBP_bac_8"/>
    <property type="match status" value="1"/>
</dbReference>
<evidence type="ECO:0000256" key="4">
    <source>
        <dbReference type="SAM" id="Phobius"/>
    </source>
</evidence>
<comment type="caution">
    <text evidence="5">The sequence shown here is derived from an EMBL/GenBank/DDBJ whole genome shotgun (WGS) entry which is preliminary data.</text>
</comment>
<protein>
    <submittedName>
        <fullName evidence="5">Extracellular solute-binding protein</fullName>
    </submittedName>
</protein>
<accession>A0A851HH59</accession>